<dbReference type="EMBL" id="GGEC01012397">
    <property type="protein sequence ID" value="MBW92880.1"/>
    <property type="molecule type" value="Transcribed_RNA"/>
</dbReference>
<accession>A0A2P2JHD6</accession>
<evidence type="ECO:0000313" key="1">
    <source>
        <dbReference type="EMBL" id="MBW92880.1"/>
    </source>
</evidence>
<sequence length="97" mass="11125">MRADLPKLMNSNAYHTSRRTLGVCSAGEPNFFVVSVVDILELLITLKLQLNNLCLMSQMFLRLMMFLHRGNMILKSALYNLQPLSSLAFHFMHKVLL</sequence>
<dbReference type="AlphaFoldDB" id="A0A2P2JHD6"/>
<reference evidence="1" key="1">
    <citation type="submission" date="2018-02" db="EMBL/GenBank/DDBJ databases">
        <title>Rhizophora mucronata_Transcriptome.</title>
        <authorList>
            <person name="Meera S.P."/>
            <person name="Sreeshan A."/>
            <person name="Augustine A."/>
        </authorList>
    </citation>
    <scope>NUCLEOTIDE SEQUENCE</scope>
    <source>
        <tissue evidence="1">Leaf</tissue>
    </source>
</reference>
<proteinExistence type="predicted"/>
<name>A0A2P2JHD6_RHIMU</name>
<organism evidence="1">
    <name type="scientific">Rhizophora mucronata</name>
    <name type="common">Asiatic mangrove</name>
    <dbReference type="NCBI Taxonomy" id="61149"/>
    <lineage>
        <taxon>Eukaryota</taxon>
        <taxon>Viridiplantae</taxon>
        <taxon>Streptophyta</taxon>
        <taxon>Embryophyta</taxon>
        <taxon>Tracheophyta</taxon>
        <taxon>Spermatophyta</taxon>
        <taxon>Magnoliopsida</taxon>
        <taxon>eudicotyledons</taxon>
        <taxon>Gunneridae</taxon>
        <taxon>Pentapetalae</taxon>
        <taxon>rosids</taxon>
        <taxon>fabids</taxon>
        <taxon>Malpighiales</taxon>
        <taxon>Rhizophoraceae</taxon>
        <taxon>Rhizophora</taxon>
    </lineage>
</organism>
<protein>
    <submittedName>
        <fullName evidence="1">Uncharacterized protein At4g08330ic-like</fullName>
    </submittedName>
</protein>